<dbReference type="InterPro" id="IPR001876">
    <property type="entry name" value="Znf_RanBP2"/>
</dbReference>
<feature type="domain" description="RanBP2-type" evidence="4">
    <location>
        <begin position="174"/>
        <end position="204"/>
    </location>
</feature>
<keyword evidence="1" id="KW-0479">Metal-binding</keyword>
<feature type="domain" description="RanBP2-type" evidence="4">
    <location>
        <begin position="39"/>
        <end position="67"/>
    </location>
</feature>
<evidence type="ECO:0000313" key="5">
    <source>
        <dbReference type="EMBL" id="CAK9014574.1"/>
    </source>
</evidence>
<comment type="caution">
    <text evidence="5">The sequence shown here is derived from an EMBL/GenBank/DDBJ whole genome shotgun (WGS) entry which is preliminary data.</text>
</comment>
<dbReference type="EMBL" id="CAXAMN010005559">
    <property type="protein sequence ID" value="CAK9014574.1"/>
    <property type="molecule type" value="Genomic_DNA"/>
</dbReference>
<evidence type="ECO:0000259" key="4">
    <source>
        <dbReference type="SMART" id="SM00547"/>
    </source>
</evidence>
<keyword evidence="6" id="KW-1185">Reference proteome</keyword>
<keyword evidence="2" id="KW-0863">Zinc-finger</keyword>
<gene>
    <name evidence="5" type="ORF">CCMP2556_LOCUS11756</name>
</gene>
<evidence type="ECO:0000256" key="2">
    <source>
        <dbReference type="ARBA" id="ARBA00022771"/>
    </source>
</evidence>
<dbReference type="PANTHER" id="PTHR23111">
    <property type="entry name" value="ZINC FINGER PROTEIN"/>
    <property type="match status" value="1"/>
</dbReference>
<name>A0ABP0JKE3_9DINO</name>
<evidence type="ECO:0000256" key="1">
    <source>
        <dbReference type="ARBA" id="ARBA00022723"/>
    </source>
</evidence>
<dbReference type="SMART" id="SM00547">
    <property type="entry name" value="ZnF_RBZ"/>
    <property type="match status" value="4"/>
</dbReference>
<proteinExistence type="predicted"/>
<accession>A0ABP0JKE3</accession>
<sequence length="250" mass="24995">MTLISPPAGLNLAGLAFGTQNLLGAYGAQGLLGVQGTPGEWVCACGFRNRDSNLKCGGNGPMGCKSPKPGVAVQVPQLAPSLMTGLTAYPTVDSRVPAAFQAAAQLAQMAPVAPISYGPQRTRAIPGGASPYGGKAKSAPGVKSGDWKCRCGFSNKAANQLCGGGGELGCKAAKEWICGLCMFVNKNSNLVCGGAGGTLGCKAPNPAEVGGVLAGAKLPQWACPCGFLNKASNKMCGGNGPLGCKLPKPD</sequence>
<feature type="domain" description="RanBP2-type" evidence="4">
    <location>
        <begin position="219"/>
        <end position="247"/>
    </location>
</feature>
<protein>
    <recommendedName>
        <fullName evidence="4">RanBP2-type domain-containing protein</fullName>
    </recommendedName>
</protein>
<reference evidence="5 6" key="1">
    <citation type="submission" date="2024-02" db="EMBL/GenBank/DDBJ databases">
        <authorList>
            <person name="Chen Y."/>
            <person name="Shah S."/>
            <person name="Dougan E. K."/>
            <person name="Thang M."/>
            <person name="Chan C."/>
        </authorList>
    </citation>
    <scope>NUCLEOTIDE SEQUENCE [LARGE SCALE GENOMIC DNA]</scope>
</reference>
<dbReference type="PANTHER" id="PTHR23111:SF40">
    <property type="entry name" value="RNA-BINDING PROTEIN INVOLVED IN HETEROCHROMATIN ASSEMBLY-RELATED"/>
    <property type="match status" value="1"/>
</dbReference>
<keyword evidence="3" id="KW-0862">Zinc</keyword>
<evidence type="ECO:0000256" key="3">
    <source>
        <dbReference type="ARBA" id="ARBA00022833"/>
    </source>
</evidence>
<feature type="domain" description="RanBP2-type" evidence="4">
    <location>
        <begin position="145"/>
        <end position="173"/>
    </location>
</feature>
<dbReference type="Proteomes" id="UP001642484">
    <property type="component" value="Unassembled WGS sequence"/>
</dbReference>
<evidence type="ECO:0000313" key="6">
    <source>
        <dbReference type="Proteomes" id="UP001642484"/>
    </source>
</evidence>
<organism evidence="5 6">
    <name type="scientific">Durusdinium trenchii</name>
    <dbReference type="NCBI Taxonomy" id="1381693"/>
    <lineage>
        <taxon>Eukaryota</taxon>
        <taxon>Sar</taxon>
        <taxon>Alveolata</taxon>
        <taxon>Dinophyceae</taxon>
        <taxon>Suessiales</taxon>
        <taxon>Symbiodiniaceae</taxon>
        <taxon>Durusdinium</taxon>
    </lineage>
</organism>